<feature type="region of interest" description="Disordered" evidence="5">
    <location>
        <begin position="197"/>
        <end position="217"/>
    </location>
</feature>
<dbReference type="AlphaFoldDB" id="A0A484NKU2"/>
<evidence type="ECO:0000256" key="1">
    <source>
        <dbReference type="ARBA" id="ARBA00022723"/>
    </source>
</evidence>
<feature type="domain" description="SWIM-type" evidence="6">
    <location>
        <begin position="732"/>
        <end position="764"/>
    </location>
</feature>
<evidence type="ECO:0000313" key="8">
    <source>
        <dbReference type="Proteomes" id="UP000595140"/>
    </source>
</evidence>
<protein>
    <recommendedName>
        <fullName evidence="6">SWIM-type domain-containing protein</fullName>
    </recommendedName>
</protein>
<dbReference type="InterPro" id="IPR006564">
    <property type="entry name" value="Znf_PMZ"/>
</dbReference>
<accession>A0A484NKU2</accession>
<reference evidence="7 8" key="1">
    <citation type="submission" date="2018-04" db="EMBL/GenBank/DDBJ databases">
        <authorList>
            <person name="Vogel A."/>
        </authorList>
    </citation>
    <scope>NUCLEOTIDE SEQUENCE [LARGE SCALE GENOMIC DNA]</scope>
</reference>
<proteinExistence type="predicted"/>
<dbReference type="PANTHER" id="PTHR31973">
    <property type="entry name" value="POLYPROTEIN, PUTATIVE-RELATED"/>
    <property type="match status" value="1"/>
</dbReference>
<keyword evidence="1" id="KW-0479">Metal-binding</keyword>
<evidence type="ECO:0000256" key="3">
    <source>
        <dbReference type="ARBA" id="ARBA00022833"/>
    </source>
</evidence>
<dbReference type="InterPro" id="IPR004332">
    <property type="entry name" value="Transposase_MuDR"/>
</dbReference>
<dbReference type="OrthoDB" id="687700at2759"/>
<dbReference type="GO" id="GO:0008270">
    <property type="term" value="F:zinc ion binding"/>
    <property type="evidence" value="ECO:0007669"/>
    <property type="project" value="UniProtKB-KW"/>
</dbReference>
<keyword evidence="2 4" id="KW-0863">Zinc-finger</keyword>
<evidence type="ECO:0000256" key="4">
    <source>
        <dbReference type="PROSITE-ProRule" id="PRU00325"/>
    </source>
</evidence>
<dbReference type="Pfam" id="PF04434">
    <property type="entry name" value="SWIM"/>
    <property type="match status" value="1"/>
</dbReference>
<dbReference type="SMART" id="SM00575">
    <property type="entry name" value="ZnF_PMZ"/>
    <property type="match status" value="1"/>
</dbReference>
<evidence type="ECO:0000259" key="6">
    <source>
        <dbReference type="PROSITE" id="PS50966"/>
    </source>
</evidence>
<name>A0A484NKU2_9ASTE</name>
<sequence>MVEIWGGVACNFIPLFVVELQEPSALQKMAEELHVTAQNFKDPSSSDAELWADNLLVTPTNYSQTFESEDNGGNKSKLNVRRQMSRTFEVLVQPSVLDLEVPSITTSSPHLSPTSTEPDRMTREEVENDGSPKKKKKKLVGGGSKVLERTELNVKLLAKELKGLEAYDIPALSNPQVPPHVPPLDLFFEEPVLPSQGVIDDDKASSEDEEDCDFTGSEDECLSSEAVSLDEESEMEDEFDLDADTAHKMMLGNEEENEDGSGSQSILEKMAKVFRTGRLWVRSAHGKVELKKGDIFSCKEDFLRVMKDYVIQKGISLRKIKNDKRRYTQVCMNKDCKFKIHASVLVMIKSICEDHICSVKEHHNRDGAAWVVTHLLENFRNNKQMSVVTAQKIILKKFSTRIPDYTCWRALRVMRGMVEGRHEDGYKMLPQYMEVFKEKNPDSHCFIRWQEIGPGRNPVFKRCQICIGSSITAFKKYCRPLIGIDACHLKGPYEGVLLTAMALDGNNGQFPLAYGVADCEDETEWSFFLHGLAVALGCTSDASPYTIISDRHKAIIKGLRNALPKAKRRICVLHFYKNFASKFSGAWFHSFFYIVANTFSEYVFKKAMEKIKEEDVAAYDWLMDNEPHEHWARHKFDPALKCDDNTNNFVESFNKAIISHRAKPTLQMLEEIRKLIGNRFEKRFDLGRSWSSTITPYLDNKLRVLAMESRECSEVVGAGRGEFDVVDGNTNFIVRLRDHHCDCNKWQVSGLPCKHAVRCILRMNENLENYCEDWFSVEKYRRLYDGIIHPIPDSCMWGESSLPKLDPPKTFKKKGRPKKHKRRDGIDDIIAKKKRMPHGTKHCSQCKQLGHNHRTCGQMRDEGGRLQKKKQNKKKKSTTQV</sequence>
<feature type="region of interest" description="Disordered" evidence="5">
    <location>
        <begin position="103"/>
        <end position="142"/>
    </location>
</feature>
<dbReference type="Pfam" id="PF03108">
    <property type="entry name" value="DBD_Tnp_Mut"/>
    <property type="match status" value="1"/>
</dbReference>
<gene>
    <name evidence="7" type="ORF">CCAM_LOCUS42754</name>
</gene>
<feature type="compositionally biased region" description="Acidic residues" evidence="5">
    <location>
        <begin position="207"/>
        <end position="217"/>
    </location>
</feature>
<keyword evidence="8" id="KW-1185">Reference proteome</keyword>
<dbReference type="Proteomes" id="UP000595140">
    <property type="component" value="Unassembled WGS sequence"/>
</dbReference>
<dbReference type="InterPro" id="IPR007527">
    <property type="entry name" value="Znf_SWIM"/>
</dbReference>
<feature type="compositionally biased region" description="Basic residues" evidence="5">
    <location>
        <begin position="866"/>
        <end position="881"/>
    </location>
</feature>
<evidence type="ECO:0000313" key="7">
    <source>
        <dbReference type="EMBL" id="VFR00979.1"/>
    </source>
</evidence>
<dbReference type="PANTHER" id="PTHR31973:SF187">
    <property type="entry name" value="MUTATOR TRANSPOSASE MUDRA PROTEIN"/>
    <property type="match status" value="1"/>
</dbReference>
<feature type="compositionally biased region" description="Low complexity" evidence="5">
    <location>
        <begin position="103"/>
        <end position="116"/>
    </location>
</feature>
<dbReference type="EMBL" id="OOIL02006718">
    <property type="protein sequence ID" value="VFR00979.1"/>
    <property type="molecule type" value="Genomic_DNA"/>
</dbReference>
<dbReference type="Pfam" id="PF10551">
    <property type="entry name" value="MULE"/>
    <property type="match status" value="1"/>
</dbReference>
<keyword evidence="3" id="KW-0862">Zinc</keyword>
<evidence type="ECO:0000256" key="5">
    <source>
        <dbReference type="SAM" id="MobiDB-lite"/>
    </source>
</evidence>
<organism evidence="7 8">
    <name type="scientific">Cuscuta campestris</name>
    <dbReference type="NCBI Taxonomy" id="132261"/>
    <lineage>
        <taxon>Eukaryota</taxon>
        <taxon>Viridiplantae</taxon>
        <taxon>Streptophyta</taxon>
        <taxon>Embryophyta</taxon>
        <taxon>Tracheophyta</taxon>
        <taxon>Spermatophyta</taxon>
        <taxon>Magnoliopsida</taxon>
        <taxon>eudicotyledons</taxon>
        <taxon>Gunneridae</taxon>
        <taxon>Pentapetalae</taxon>
        <taxon>asterids</taxon>
        <taxon>lamiids</taxon>
        <taxon>Solanales</taxon>
        <taxon>Convolvulaceae</taxon>
        <taxon>Cuscuteae</taxon>
        <taxon>Cuscuta</taxon>
        <taxon>Cuscuta subgen. Grammica</taxon>
        <taxon>Cuscuta sect. Cleistogrammica</taxon>
    </lineage>
</organism>
<dbReference type="InterPro" id="IPR018289">
    <property type="entry name" value="MULE_transposase_dom"/>
</dbReference>
<feature type="region of interest" description="Disordered" evidence="5">
    <location>
        <begin position="854"/>
        <end position="881"/>
    </location>
</feature>
<evidence type="ECO:0000256" key="2">
    <source>
        <dbReference type="ARBA" id="ARBA00022771"/>
    </source>
</evidence>
<dbReference type="PROSITE" id="PS50966">
    <property type="entry name" value="ZF_SWIM"/>
    <property type="match status" value="1"/>
</dbReference>